<dbReference type="AlphaFoldDB" id="A0AAV8WB70"/>
<comment type="caution">
    <text evidence="2">The sequence shown here is derived from an EMBL/GenBank/DDBJ whole genome shotgun (WGS) entry which is preliminary data.</text>
</comment>
<reference evidence="2 3" key="1">
    <citation type="journal article" date="2023" name="Insect Mol. Biol.">
        <title>Genome sequencing provides insights into the evolution of gene families encoding plant cell wall-degrading enzymes in longhorned beetles.</title>
        <authorList>
            <person name="Shin N.R."/>
            <person name="Okamura Y."/>
            <person name="Kirsch R."/>
            <person name="Pauchet Y."/>
        </authorList>
    </citation>
    <scope>NUCLEOTIDE SEQUENCE [LARGE SCALE GENOMIC DNA]</scope>
    <source>
        <strain evidence="2">EAD_L_NR</strain>
    </source>
</reference>
<dbReference type="EMBL" id="JANEYG010000003">
    <property type="protein sequence ID" value="KAJ8923890.1"/>
    <property type="molecule type" value="Genomic_DNA"/>
</dbReference>
<feature type="compositionally biased region" description="Basic and acidic residues" evidence="1">
    <location>
        <begin position="16"/>
        <end position="28"/>
    </location>
</feature>
<accession>A0AAV8WB70</accession>
<protein>
    <recommendedName>
        <fullName evidence="4">Mitogen-activated protein kinase 15</fullName>
    </recommendedName>
</protein>
<dbReference type="Gene3D" id="3.30.200.20">
    <property type="entry name" value="Phosphorylase Kinase, domain 1"/>
    <property type="match status" value="1"/>
</dbReference>
<dbReference type="InterPro" id="IPR011009">
    <property type="entry name" value="Kinase-like_dom_sf"/>
</dbReference>
<name>A0AAV8WB70_9CUCU</name>
<evidence type="ECO:0000256" key="1">
    <source>
        <dbReference type="SAM" id="MobiDB-lite"/>
    </source>
</evidence>
<feature type="compositionally biased region" description="Acidic residues" evidence="1">
    <location>
        <begin position="29"/>
        <end position="39"/>
    </location>
</feature>
<organism evidence="2 3">
    <name type="scientific">Exocentrus adspersus</name>
    <dbReference type="NCBI Taxonomy" id="1586481"/>
    <lineage>
        <taxon>Eukaryota</taxon>
        <taxon>Metazoa</taxon>
        <taxon>Ecdysozoa</taxon>
        <taxon>Arthropoda</taxon>
        <taxon>Hexapoda</taxon>
        <taxon>Insecta</taxon>
        <taxon>Pterygota</taxon>
        <taxon>Neoptera</taxon>
        <taxon>Endopterygota</taxon>
        <taxon>Coleoptera</taxon>
        <taxon>Polyphaga</taxon>
        <taxon>Cucujiformia</taxon>
        <taxon>Chrysomeloidea</taxon>
        <taxon>Cerambycidae</taxon>
        <taxon>Lamiinae</taxon>
        <taxon>Acanthocinini</taxon>
        <taxon>Exocentrus</taxon>
    </lineage>
</organism>
<evidence type="ECO:0008006" key="4">
    <source>
        <dbReference type="Google" id="ProtNLM"/>
    </source>
</evidence>
<feature type="region of interest" description="Disordered" evidence="1">
    <location>
        <begin position="16"/>
        <end position="47"/>
    </location>
</feature>
<evidence type="ECO:0000313" key="2">
    <source>
        <dbReference type="EMBL" id="KAJ8923890.1"/>
    </source>
</evidence>
<sequence length="298" mass="33904">MVKMLQQGYSTMVTRTNDDMYRIQKNPEDQDDDCSEEPTDILSKAQSQGRDINQVCISGVGSSMIKNASSVQKNQLQAILGSAPADAISLINQLLIFNPHKRLKADEALHHDYVARFHNPDQEIIMHTNVIIPLNDDIRLAVDDYRNKLYELMSTHHQRPTIRPVFIKQKNVVPEVYSKVSKNTEKYIKSHVNLKQGYISHSEPKMNQQKTHWLHTANIRSDSKVVTQQNTTLPANHRIHSTKAGGDCKVHMKSNSEVPKRRLNPGQTNFYTSFNSYNKNHGIITQSALLELRAAGLR</sequence>
<proteinExistence type="predicted"/>
<dbReference type="Proteomes" id="UP001159042">
    <property type="component" value="Unassembled WGS sequence"/>
</dbReference>
<keyword evidence="3" id="KW-1185">Reference proteome</keyword>
<dbReference type="Gene3D" id="1.10.510.10">
    <property type="entry name" value="Transferase(Phosphotransferase) domain 1"/>
    <property type="match status" value="1"/>
</dbReference>
<dbReference type="SUPFAM" id="SSF56112">
    <property type="entry name" value="Protein kinase-like (PK-like)"/>
    <property type="match status" value="1"/>
</dbReference>
<gene>
    <name evidence="2" type="ORF">NQ315_006666</name>
</gene>
<evidence type="ECO:0000313" key="3">
    <source>
        <dbReference type="Proteomes" id="UP001159042"/>
    </source>
</evidence>